<gene>
    <name evidence="3" type="ORF">ACFFQA_23355</name>
</gene>
<organism evidence="3 4">
    <name type="scientific">Allokutzneria oryzae</name>
    <dbReference type="NCBI Taxonomy" id="1378989"/>
    <lineage>
        <taxon>Bacteria</taxon>
        <taxon>Bacillati</taxon>
        <taxon>Actinomycetota</taxon>
        <taxon>Actinomycetes</taxon>
        <taxon>Pseudonocardiales</taxon>
        <taxon>Pseudonocardiaceae</taxon>
        <taxon>Allokutzneria</taxon>
    </lineage>
</organism>
<evidence type="ECO:0000313" key="3">
    <source>
        <dbReference type="EMBL" id="MFB9906883.1"/>
    </source>
</evidence>
<dbReference type="InterPro" id="IPR052529">
    <property type="entry name" value="Bact_Transport_Assoc"/>
</dbReference>
<feature type="transmembrane region" description="Helical" evidence="1">
    <location>
        <begin position="251"/>
        <end position="268"/>
    </location>
</feature>
<dbReference type="RefSeq" id="WP_377856020.1">
    <property type="nucleotide sequence ID" value="NZ_JBHLZU010000019.1"/>
</dbReference>
<feature type="domain" description="DUF418" evidence="2">
    <location>
        <begin position="206"/>
        <end position="355"/>
    </location>
</feature>
<feature type="transmembrane region" description="Helical" evidence="1">
    <location>
        <begin position="212"/>
        <end position="231"/>
    </location>
</feature>
<feature type="transmembrane region" description="Helical" evidence="1">
    <location>
        <begin position="138"/>
        <end position="159"/>
    </location>
</feature>
<dbReference type="EMBL" id="JBHLZU010000019">
    <property type="protein sequence ID" value="MFB9906883.1"/>
    <property type="molecule type" value="Genomic_DNA"/>
</dbReference>
<feature type="transmembrane region" description="Helical" evidence="1">
    <location>
        <begin position="114"/>
        <end position="131"/>
    </location>
</feature>
<feature type="transmembrane region" description="Helical" evidence="1">
    <location>
        <begin position="93"/>
        <end position="108"/>
    </location>
</feature>
<keyword evidence="1" id="KW-1133">Transmembrane helix</keyword>
<dbReference type="Pfam" id="PF04235">
    <property type="entry name" value="DUF418"/>
    <property type="match status" value="1"/>
</dbReference>
<dbReference type="InterPro" id="IPR007349">
    <property type="entry name" value="DUF418"/>
</dbReference>
<dbReference type="Proteomes" id="UP001589693">
    <property type="component" value="Unassembled WGS sequence"/>
</dbReference>
<evidence type="ECO:0000256" key="1">
    <source>
        <dbReference type="SAM" id="Phobius"/>
    </source>
</evidence>
<sequence length="355" mass="37462">MPHQQLTDRELAPDLTRGLMLSLIALAHAQLLADGGAWSGPGPSDAPLSDKVVQVFLTLFVDSRGYPLFAALFGYGMVQVLRKREPKWLKRRSWWLIVFGFFHVLLLSPGDILASYGVLALCFIGAVHWSNRRLFITAGIGAVAGALTYGMVLAAPMPVPDAASMPVDPVSSALMRISTFPFLTPLNAIMSICPLLIGIWAARERVLEHPALLRRAASLGIGAGVLGGIPQTLVTTGFLTPNLAAGTLHTFSGYAVGIGYGALIALAARGARSSTVVTALAACGQRSLTCYLAQSVAWLILAEPYLLGLSGDLSVVAASCTGLGVWALTVVGADLLSRKGRPGPAEALLRHLVYR</sequence>
<accession>A0ABV6A369</accession>
<evidence type="ECO:0000259" key="2">
    <source>
        <dbReference type="Pfam" id="PF04235"/>
    </source>
</evidence>
<feature type="transmembrane region" description="Helical" evidence="1">
    <location>
        <begin position="313"/>
        <end position="336"/>
    </location>
</feature>
<reference evidence="3 4" key="1">
    <citation type="submission" date="2024-09" db="EMBL/GenBank/DDBJ databases">
        <authorList>
            <person name="Sun Q."/>
            <person name="Mori K."/>
        </authorList>
    </citation>
    <scope>NUCLEOTIDE SEQUENCE [LARGE SCALE GENOMIC DNA]</scope>
    <source>
        <strain evidence="3 4">TBRC 7907</strain>
    </source>
</reference>
<dbReference type="PANTHER" id="PTHR30590">
    <property type="entry name" value="INNER MEMBRANE PROTEIN"/>
    <property type="match status" value="1"/>
</dbReference>
<keyword evidence="1" id="KW-0812">Transmembrane</keyword>
<dbReference type="PANTHER" id="PTHR30590:SF2">
    <property type="entry name" value="INNER MEMBRANE PROTEIN"/>
    <property type="match status" value="1"/>
</dbReference>
<feature type="transmembrane region" description="Helical" evidence="1">
    <location>
        <begin position="179"/>
        <end position="200"/>
    </location>
</feature>
<comment type="caution">
    <text evidence="3">The sequence shown here is derived from an EMBL/GenBank/DDBJ whole genome shotgun (WGS) entry which is preliminary data.</text>
</comment>
<keyword evidence="1" id="KW-0472">Membrane</keyword>
<protein>
    <submittedName>
        <fullName evidence="3">DUF418 domain-containing protein</fullName>
    </submittedName>
</protein>
<feature type="transmembrane region" description="Helical" evidence="1">
    <location>
        <begin position="288"/>
        <end position="307"/>
    </location>
</feature>
<evidence type="ECO:0000313" key="4">
    <source>
        <dbReference type="Proteomes" id="UP001589693"/>
    </source>
</evidence>
<proteinExistence type="predicted"/>
<name>A0ABV6A369_9PSEU</name>
<keyword evidence="4" id="KW-1185">Reference proteome</keyword>